<dbReference type="EMBL" id="SPVG01000230">
    <property type="protein sequence ID" value="TFW16601.1"/>
    <property type="molecule type" value="Genomic_DNA"/>
</dbReference>
<evidence type="ECO:0000256" key="1">
    <source>
        <dbReference type="SAM" id="Phobius"/>
    </source>
</evidence>
<keyword evidence="2" id="KW-0732">Signal</keyword>
<organism evidence="4 5">
    <name type="scientific">Duganella callida</name>
    <dbReference type="NCBI Taxonomy" id="2561932"/>
    <lineage>
        <taxon>Bacteria</taxon>
        <taxon>Pseudomonadati</taxon>
        <taxon>Pseudomonadota</taxon>
        <taxon>Betaproteobacteria</taxon>
        <taxon>Burkholderiales</taxon>
        <taxon>Oxalobacteraceae</taxon>
        <taxon>Telluria group</taxon>
        <taxon>Duganella</taxon>
    </lineage>
</organism>
<comment type="caution">
    <text evidence="4">The sequence shown here is derived from an EMBL/GenBank/DDBJ whole genome shotgun (WGS) entry which is preliminary data.</text>
</comment>
<dbReference type="OrthoDB" id="8778965at2"/>
<dbReference type="InterPro" id="IPR013424">
    <property type="entry name" value="Ice-binding_C"/>
</dbReference>
<evidence type="ECO:0000256" key="2">
    <source>
        <dbReference type="SAM" id="SignalP"/>
    </source>
</evidence>
<evidence type="ECO:0000313" key="5">
    <source>
        <dbReference type="Proteomes" id="UP000297729"/>
    </source>
</evidence>
<feature type="transmembrane region" description="Helical" evidence="1">
    <location>
        <begin position="140"/>
        <end position="156"/>
    </location>
</feature>
<accession>A0A4Y9S5H8</accession>
<sequence length="167" mass="17054">MKQRLLAAVFCALASSAAVAADQTVHITTTPVLDSDNHFIGVTTPGDGILSGGLDVIDLVGLSPGIYDVRITVSGQNLIFDPVLSSLNGITGIVVNTSKASFAYIGAIGTNPFKLNLFGSTTAGATYSGEVTVMAVPEPATYGMLGAGLALLGLLIRRKAGRSRGET</sequence>
<keyword evidence="1" id="KW-0812">Transmembrane</keyword>
<feature type="chain" id="PRO_5021200128" evidence="2">
    <location>
        <begin position="21"/>
        <end position="167"/>
    </location>
</feature>
<dbReference type="NCBIfam" id="NF038126">
    <property type="entry name" value="PEP_CTERM_FxDxF"/>
    <property type="match status" value="1"/>
</dbReference>
<feature type="domain" description="Ice-binding protein C-terminal" evidence="3">
    <location>
        <begin position="135"/>
        <end position="159"/>
    </location>
</feature>
<evidence type="ECO:0000259" key="3">
    <source>
        <dbReference type="Pfam" id="PF07589"/>
    </source>
</evidence>
<keyword evidence="1" id="KW-1133">Transmembrane helix</keyword>
<gene>
    <name evidence="4" type="ORF">E4L98_22980</name>
</gene>
<dbReference type="NCBIfam" id="TIGR02595">
    <property type="entry name" value="PEP_CTERM"/>
    <property type="match status" value="1"/>
</dbReference>
<dbReference type="Proteomes" id="UP000297729">
    <property type="component" value="Unassembled WGS sequence"/>
</dbReference>
<feature type="signal peptide" evidence="2">
    <location>
        <begin position="1"/>
        <end position="20"/>
    </location>
</feature>
<proteinExistence type="predicted"/>
<evidence type="ECO:0000313" key="4">
    <source>
        <dbReference type="EMBL" id="TFW16601.1"/>
    </source>
</evidence>
<name>A0A4Y9S5H8_9BURK</name>
<protein>
    <submittedName>
        <fullName evidence="4">PEP-CTERM sorting domain-containing protein</fullName>
    </submittedName>
</protein>
<dbReference type="AlphaFoldDB" id="A0A4Y9S5H8"/>
<reference evidence="4 5" key="1">
    <citation type="submission" date="2019-03" db="EMBL/GenBank/DDBJ databases">
        <title>Draft Genome Sequence of Duganella callidus sp. nov., a Novel Duganella Species Isolated from Cultivated Soil.</title>
        <authorList>
            <person name="Raths R."/>
            <person name="Peta V."/>
            <person name="Bucking H."/>
        </authorList>
    </citation>
    <scope>NUCLEOTIDE SEQUENCE [LARGE SCALE GENOMIC DNA]</scope>
    <source>
        <strain evidence="4 5">DN04</strain>
    </source>
</reference>
<keyword evidence="5" id="KW-1185">Reference proteome</keyword>
<keyword evidence="1" id="KW-0472">Membrane</keyword>
<dbReference type="Pfam" id="PF07589">
    <property type="entry name" value="PEP-CTERM"/>
    <property type="match status" value="1"/>
</dbReference>